<keyword evidence="2" id="KW-1185">Reference proteome</keyword>
<organism evidence="1 2">
    <name type="scientific">Solanum verrucosum</name>
    <dbReference type="NCBI Taxonomy" id="315347"/>
    <lineage>
        <taxon>Eukaryota</taxon>
        <taxon>Viridiplantae</taxon>
        <taxon>Streptophyta</taxon>
        <taxon>Embryophyta</taxon>
        <taxon>Tracheophyta</taxon>
        <taxon>Spermatophyta</taxon>
        <taxon>Magnoliopsida</taxon>
        <taxon>eudicotyledons</taxon>
        <taxon>Gunneridae</taxon>
        <taxon>Pentapetalae</taxon>
        <taxon>asterids</taxon>
        <taxon>lamiids</taxon>
        <taxon>Solanales</taxon>
        <taxon>Solanaceae</taxon>
        <taxon>Solanoideae</taxon>
        <taxon>Solaneae</taxon>
        <taxon>Solanum</taxon>
    </lineage>
</organism>
<dbReference type="EMBL" id="CP133616">
    <property type="protein sequence ID" value="WMV30675.1"/>
    <property type="molecule type" value="Genomic_DNA"/>
</dbReference>
<dbReference type="AlphaFoldDB" id="A0AAF0R0Z2"/>
<proteinExistence type="predicted"/>
<evidence type="ECO:0000313" key="1">
    <source>
        <dbReference type="EMBL" id="WMV30675.1"/>
    </source>
</evidence>
<protein>
    <submittedName>
        <fullName evidence="1">Uncharacterized protein</fullName>
    </submittedName>
</protein>
<evidence type="ECO:0000313" key="2">
    <source>
        <dbReference type="Proteomes" id="UP001234989"/>
    </source>
</evidence>
<accession>A0AAF0R0Z2</accession>
<reference evidence="1" key="1">
    <citation type="submission" date="2023-08" db="EMBL/GenBank/DDBJ databases">
        <title>A de novo genome assembly of Solanum verrucosum Schlechtendal, a Mexican diploid species geographically isolated from the other diploid A-genome species in potato relatives.</title>
        <authorList>
            <person name="Hosaka K."/>
        </authorList>
    </citation>
    <scope>NUCLEOTIDE SEQUENCE</scope>
    <source>
        <tissue evidence="1">Young leaves</tissue>
    </source>
</reference>
<sequence>MLSQVMTNQVGQQRGNQHEVADTLRLRELLRMNPPSFTGSSTTRIQRTLLRSCKRCLRSCMLLILKGGTNCIPNEGCH</sequence>
<dbReference type="Proteomes" id="UP001234989">
    <property type="component" value="Chromosome 5"/>
</dbReference>
<gene>
    <name evidence="1" type="ORF">MTR67_024060</name>
</gene>
<name>A0AAF0R0Z2_SOLVR</name>